<evidence type="ECO:0000256" key="1">
    <source>
        <dbReference type="SAM" id="Phobius"/>
    </source>
</evidence>
<organism evidence="3 4">
    <name type="scientific">Cyclotella atomus</name>
    <dbReference type="NCBI Taxonomy" id="382360"/>
    <lineage>
        <taxon>Eukaryota</taxon>
        <taxon>Sar</taxon>
        <taxon>Stramenopiles</taxon>
        <taxon>Ochrophyta</taxon>
        <taxon>Bacillariophyta</taxon>
        <taxon>Coscinodiscophyceae</taxon>
        <taxon>Thalassiosirophycidae</taxon>
        <taxon>Stephanodiscales</taxon>
        <taxon>Stephanodiscaceae</taxon>
        <taxon>Cyclotella</taxon>
    </lineage>
</organism>
<feature type="domain" description="Methyltransferase" evidence="2">
    <location>
        <begin position="111"/>
        <end position="377"/>
    </location>
</feature>
<dbReference type="AlphaFoldDB" id="A0ABD3PUJ5"/>
<keyword evidence="4" id="KW-1185">Reference proteome</keyword>
<gene>
    <name evidence="3" type="ORF">ACHAWO_005005</name>
</gene>
<dbReference type="InterPro" id="IPR025714">
    <property type="entry name" value="Methyltranfer_dom"/>
</dbReference>
<dbReference type="Proteomes" id="UP001530400">
    <property type="component" value="Unassembled WGS sequence"/>
</dbReference>
<keyword evidence="1" id="KW-0812">Transmembrane</keyword>
<name>A0ABD3PUJ5_9STRA</name>
<dbReference type="PANTHER" id="PTHR32026">
    <property type="entry name" value="METHYLTRANSFERASE-LIKE PROTEIN 24"/>
    <property type="match status" value="1"/>
</dbReference>
<dbReference type="Pfam" id="PF13383">
    <property type="entry name" value="Methyltransf_22"/>
    <property type="match status" value="1"/>
</dbReference>
<evidence type="ECO:0000313" key="4">
    <source>
        <dbReference type="Proteomes" id="UP001530400"/>
    </source>
</evidence>
<dbReference type="PANTHER" id="PTHR32026:SF10">
    <property type="entry name" value="METHYLTRANSFERASE-LIKE PROTEIN 24-RELATED"/>
    <property type="match status" value="1"/>
</dbReference>
<keyword evidence="1" id="KW-0472">Membrane</keyword>
<protein>
    <recommendedName>
        <fullName evidence="2">Methyltransferase domain-containing protein</fullName>
    </recommendedName>
</protein>
<evidence type="ECO:0000259" key="2">
    <source>
        <dbReference type="Pfam" id="PF13383"/>
    </source>
</evidence>
<dbReference type="InterPro" id="IPR026913">
    <property type="entry name" value="METTL24"/>
</dbReference>
<proteinExistence type="predicted"/>
<evidence type="ECO:0000313" key="3">
    <source>
        <dbReference type="EMBL" id="KAL3791381.1"/>
    </source>
</evidence>
<comment type="caution">
    <text evidence="3">The sequence shown here is derived from an EMBL/GenBank/DDBJ whole genome shotgun (WGS) entry which is preliminary data.</text>
</comment>
<accession>A0ABD3PUJ5</accession>
<dbReference type="EMBL" id="JALLPJ020000466">
    <property type="protein sequence ID" value="KAL3791381.1"/>
    <property type="molecule type" value="Genomic_DNA"/>
</dbReference>
<feature type="transmembrane region" description="Helical" evidence="1">
    <location>
        <begin position="71"/>
        <end position="90"/>
    </location>
</feature>
<keyword evidence="1" id="KW-1133">Transmembrane helix</keyword>
<reference evidence="3 4" key="1">
    <citation type="submission" date="2024-10" db="EMBL/GenBank/DDBJ databases">
        <title>Updated reference genomes for cyclostephanoid diatoms.</title>
        <authorList>
            <person name="Roberts W.R."/>
            <person name="Alverson A.J."/>
        </authorList>
    </citation>
    <scope>NUCLEOTIDE SEQUENCE [LARGE SCALE GENOMIC DNA]</scope>
    <source>
        <strain evidence="3 4">AJA010-31</strain>
    </source>
</reference>
<sequence>MPVTHASDDYSFEPAIPSPISVSVTPYSKRINQSLEAAPLYVSRYTAEESSDAAYQLDLQNRHFQLRKKRVIMVSIGILSLCMVAMMVRINNFLSGLNLSRFTIRTSSSHDMASRDSDGFFDNVSDEDWEQRVQRTKSILGEQDALNAVASSSDVEPAPFWSKNWQANFPCYQEVQIGNKFICDPFRIVSQAVEYLNSDGTTNVGRDCIVYVSGGDDLAFANQFLDYTLARGMEVGLTTPVCNVHIFNPNMQLEPQQERENLIIHKWGFRPKSAGNSTSATGATFKPIEETMQELGHKDKTISLMALDCEGCEWDIYPDLLSLSYPIHQLIIQTHGLPNPNQVHSMFNAMRMDGYVITHKQQEPAGNGEVFDYSFLKLSKSYLDQGR</sequence>